<organism evidence="2 3">
    <name type="scientific">Anopheles farauti</name>
    <dbReference type="NCBI Taxonomy" id="69004"/>
    <lineage>
        <taxon>Eukaryota</taxon>
        <taxon>Metazoa</taxon>
        <taxon>Ecdysozoa</taxon>
        <taxon>Arthropoda</taxon>
        <taxon>Hexapoda</taxon>
        <taxon>Insecta</taxon>
        <taxon>Pterygota</taxon>
        <taxon>Neoptera</taxon>
        <taxon>Endopterygota</taxon>
        <taxon>Diptera</taxon>
        <taxon>Nematocera</taxon>
        <taxon>Culicoidea</taxon>
        <taxon>Culicidae</taxon>
        <taxon>Anophelinae</taxon>
        <taxon>Anopheles</taxon>
    </lineage>
</organism>
<keyword evidence="1" id="KW-0812">Transmembrane</keyword>
<evidence type="ECO:0000313" key="3">
    <source>
        <dbReference type="Proteomes" id="UP000075886"/>
    </source>
</evidence>
<accession>A0A182Q1K1</accession>
<dbReference type="EMBL" id="AXCN02001761">
    <property type="status" value="NOT_ANNOTATED_CDS"/>
    <property type="molecule type" value="Genomic_DNA"/>
</dbReference>
<sequence length="166" mass="18499">MYSWNHFGASGVALATSSIELVLIVLSVKATFRLAAARAFATSPSGCAIRCMAVGEIPIGIENRSPKTVQDRSLTEPPCSIRGRIRKRSKPSSSENLRNDRLQKTHVLSAPHWQSIQAEMPYHVRYRRERTAKLPQNELTRLGVPLYPHTQIKGAELLWRSIAAVV</sequence>
<name>A0A182Q1K1_9DIPT</name>
<proteinExistence type="predicted"/>
<reference evidence="3" key="1">
    <citation type="submission" date="2014-01" db="EMBL/GenBank/DDBJ databases">
        <title>The Genome Sequence of Anopheles farauti FAR1 (V2).</title>
        <authorList>
            <consortium name="The Broad Institute Genomics Platform"/>
            <person name="Neafsey D.E."/>
            <person name="Besansky N."/>
            <person name="Howell P."/>
            <person name="Walton C."/>
            <person name="Young S.K."/>
            <person name="Zeng Q."/>
            <person name="Gargeya S."/>
            <person name="Fitzgerald M."/>
            <person name="Haas B."/>
            <person name="Abouelleil A."/>
            <person name="Allen A.W."/>
            <person name="Alvarado L."/>
            <person name="Arachchi H.M."/>
            <person name="Berlin A.M."/>
            <person name="Chapman S.B."/>
            <person name="Gainer-Dewar J."/>
            <person name="Goldberg J."/>
            <person name="Griggs A."/>
            <person name="Gujja S."/>
            <person name="Hansen M."/>
            <person name="Howarth C."/>
            <person name="Imamovic A."/>
            <person name="Ireland A."/>
            <person name="Larimer J."/>
            <person name="McCowan C."/>
            <person name="Murphy C."/>
            <person name="Pearson M."/>
            <person name="Poon T.W."/>
            <person name="Priest M."/>
            <person name="Roberts A."/>
            <person name="Saif S."/>
            <person name="Shea T."/>
            <person name="Sisk P."/>
            <person name="Sykes S."/>
            <person name="Wortman J."/>
            <person name="Nusbaum C."/>
            <person name="Birren B."/>
        </authorList>
    </citation>
    <scope>NUCLEOTIDE SEQUENCE [LARGE SCALE GENOMIC DNA]</scope>
    <source>
        <strain evidence="3">FAR1</strain>
    </source>
</reference>
<keyword evidence="1" id="KW-1133">Transmembrane helix</keyword>
<dbReference type="AlphaFoldDB" id="A0A182Q1K1"/>
<protein>
    <submittedName>
        <fullName evidence="2">Uncharacterized protein</fullName>
    </submittedName>
</protein>
<dbReference type="Proteomes" id="UP000075886">
    <property type="component" value="Unassembled WGS sequence"/>
</dbReference>
<reference evidence="2" key="2">
    <citation type="submission" date="2020-05" db="UniProtKB">
        <authorList>
            <consortium name="EnsemblMetazoa"/>
        </authorList>
    </citation>
    <scope>IDENTIFICATION</scope>
    <source>
        <strain evidence="2">FAR1</strain>
    </source>
</reference>
<evidence type="ECO:0000313" key="2">
    <source>
        <dbReference type="EnsemblMetazoa" id="AFAF001265-PA"/>
    </source>
</evidence>
<keyword evidence="3" id="KW-1185">Reference proteome</keyword>
<dbReference type="EnsemblMetazoa" id="AFAF001265-RA">
    <property type="protein sequence ID" value="AFAF001265-PA"/>
    <property type="gene ID" value="AFAF001265"/>
</dbReference>
<evidence type="ECO:0000256" key="1">
    <source>
        <dbReference type="SAM" id="Phobius"/>
    </source>
</evidence>
<keyword evidence="1" id="KW-0472">Membrane</keyword>
<dbReference type="VEuPathDB" id="VectorBase:AFAF001265"/>
<feature type="transmembrane region" description="Helical" evidence="1">
    <location>
        <begin position="6"/>
        <end position="28"/>
    </location>
</feature>